<evidence type="ECO:0008006" key="3">
    <source>
        <dbReference type="Google" id="ProtNLM"/>
    </source>
</evidence>
<name>A0A1J1LJ27_9CYAN</name>
<dbReference type="Proteomes" id="UP000184315">
    <property type="component" value="Unassembled WGS sequence"/>
</dbReference>
<gene>
    <name evidence="1" type="ORF">PL9214490058</name>
</gene>
<evidence type="ECO:0000313" key="1">
    <source>
        <dbReference type="EMBL" id="CUR32511.1"/>
    </source>
</evidence>
<dbReference type="STRING" id="671072.PL9214490058"/>
<dbReference type="AlphaFoldDB" id="A0A1J1LJ27"/>
<evidence type="ECO:0000313" key="2">
    <source>
        <dbReference type="Proteomes" id="UP000184315"/>
    </source>
</evidence>
<organism evidence="1 2">
    <name type="scientific">Planktothrix tepida PCC 9214</name>
    <dbReference type="NCBI Taxonomy" id="671072"/>
    <lineage>
        <taxon>Bacteria</taxon>
        <taxon>Bacillati</taxon>
        <taxon>Cyanobacteriota</taxon>
        <taxon>Cyanophyceae</taxon>
        <taxon>Oscillatoriophycideae</taxon>
        <taxon>Oscillatoriales</taxon>
        <taxon>Microcoleaceae</taxon>
        <taxon>Planktothrix</taxon>
    </lineage>
</organism>
<proteinExistence type="predicted"/>
<protein>
    <recommendedName>
        <fullName evidence="3">DUF2281 domain-containing protein</fullName>
    </recommendedName>
</protein>
<keyword evidence="2" id="KW-1185">Reference proteome</keyword>
<dbReference type="EMBL" id="CZDF01000154">
    <property type="protein sequence ID" value="CUR32511.1"/>
    <property type="molecule type" value="Genomic_DNA"/>
</dbReference>
<sequence length="74" mass="8307">MKMTILETIIHELSTAPETLLLEIFNLIQAAKNDSNLVSNSSSLPRIPGLHQGEIWISDDFNDPLPDTFWLGED</sequence>
<reference evidence="2" key="1">
    <citation type="submission" date="2015-10" db="EMBL/GenBank/DDBJ databases">
        <authorList>
            <person name="Regsiter A."/>
            <person name="william w."/>
        </authorList>
    </citation>
    <scope>NUCLEOTIDE SEQUENCE [LARGE SCALE GENOMIC DNA]</scope>
</reference>
<accession>A0A1J1LJ27</accession>